<dbReference type="InterPro" id="IPR019786">
    <property type="entry name" value="Zinc_finger_PHD-type_CS"/>
</dbReference>
<dbReference type="Proteomes" id="UP000069940">
    <property type="component" value="Unassembled WGS sequence"/>
</dbReference>
<dbReference type="Gene3D" id="3.30.40.10">
    <property type="entry name" value="Zinc/RING finger domain, C3HC4 (zinc finger)"/>
    <property type="match status" value="1"/>
</dbReference>
<evidence type="ECO:0000256" key="3">
    <source>
        <dbReference type="ARBA" id="ARBA00022833"/>
    </source>
</evidence>
<protein>
    <recommendedName>
        <fullName evidence="12">Endonuclease</fullName>
    </recommendedName>
</protein>
<keyword evidence="11" id="KW-1185">Reference proteome</keyword>
<dbReference type="InterPro" id="IPR008042">
    <property type="entry name" value="Retrotrans_Pao"/>
</dbReference>
<dbReference type="SUPFAM" id="SSF53098">
    <property type="entry name" value="Ribonuclease H-like"/>
    <property type="match status" value="1"/>
</dbReference>
<feature type="domain" description="PHD-type" evidence="7">
    <location>
        <begin position="11"/>
        <end position="61"/>
    </location>
</feature>
<evidence type="ECO:0000256" key="2">
    <source>
        <dbReference type="ARBA" id="ARBA00022771"/>
    </source>
</evidence>
<proteinExistence type="predicted"/>
<dbReference type="GeneID" id="134284541"/>
<dbReference type="InterPro" id="IPR040676">
    <property type="entry name" value="DUF5641"/>
</dbReference>
<dbReference type="Pfam" id="PF17921">
    <property type="entry name" value="Integrase_H2C2"/>
    <property type="match status" value="1"/>
</dbReference>
<feature type="region of interest" description="Disordered" evidence="5">
    <location>
        <begin position="472"/>
        <end position="497"/>
    </location>
</feature>
<evidence type="ECO:0000256" key="4">
    <source>
        <dbReference type="PROSITE-ProRule" id="PRU00047"/>
    </source>
</evidence>
<evidence type="ECO:0000313" key="10">
    <source>
        <dbReference type="EnsemblMetazoa" id="AALFPA23_010525.P14744"/>
    </source>
</evidence>
<dbReference type="SMART" id="SM00249">
    <property type="entry name" value="PHD"/>
    <property type="match status" value="1"/>
</dbReference>
<dbReference type="Pfam" id="PF05380">
    <property type="entry name" value="Peptidase_A17"/>
    <property type="match status" value="1"/>
</dbReference>
<dbReference type="InterPro" id="IPR036397">
    <property type="entry name" value="RNaseH_sf"/>
</dbReference>
<name>A0ABM1YML8_AEDAL</name>
<dbReference type="PANTHER" id="PTHR47331">
    <property type="entry name" value="PHD-TYPE DOMAIN-CONTAINING PROTEIN"/>
    <property type="match status" value="1"/>
</dbReference>
<feature type="region of interest" description="Disordered" evidence="5">
    <location>
        <begin position="264"/>
        <end position="283"/>
    </location>
</feature>
<keyword evidence="1" id="KW-0479">Metal-binding</keyword>
<dbReference type="Pfam" id="PF03564">
    <property type="entry name" value="DUF1759"/>
    <property type="match status" value="1"/>
</dbReference>
<dbReference type="InterPro" id="IPR005312">
    <property type="entry name" value="DUF1759"/>
</dbReference>
<organism evidence="10 11">
    <name type="scientific">Aedes albopictus</name>
    <name type="common">Asian tiger mosquito</name>
    <name type="synonym">Stegomyia albopicta</name>
    <dbReference type="NCBI Taxonomy" id="7160"/>
    <lineage>
        <taxon>Eukaryota</taxon>
        <taxon>Metazoa</taxon>
        <taxon>Ecdysozoa</taxon>
        <taxon>Arthropoda</taxon>
        <taxon>Hexapoda</taxon>
        <taxon>Insecta</taxon>
        <taxon>Pterygota</taxon>
        <taxon>Neoptera</taxon>
        <taxon>Endopterygota</taxon>
        <taxon>Diptera</taxon>
        <taxon>Nematocera</taxon>
        <taxon>Culicoidea</taxon>
        <taxon>Culicidae</taxon>
        <taxon>Culicinae</taxon>
        <taxon>Aedini</taxon>
        <taxon>Aedes</taxon>
        <taxon>Stegomyia</taxon>
    </lineage>
</organism>
<dbReference type="InterPro" id="IPR019787">
    <property type="entry name" value="Znf_PHD-finger"/>
</dbReference>
<dbReference type="InterPro" id="IPR000253">
    <property type="entry name" value="FHA_dom"/>
</dbReference>
<evidence type="ECO:0000259" key="8">
    <source>
        <dbReference type="PROSITE" id="PS50158"/>
    </source>
</evidence>
<evidence type="ECO:0000259" key="7">
    <source>
        <dbReference type="PROSITE" id="PS50016"/>
    </source>
</evidence>
<dbReference type="PROSITE" id="PS50016">
    <property type="entry name" value="ZF_PHD_2"/>
    <property type="match status" value="1"/>
</dbReference>
<evidence type="ECO:0008006" key="12">
    <source>
        <dbReference type="Google" id="ProtNLM"/>
    </source>
</evidence>
<reference evidence="11" key="1">
    <citation type="journal article" date="2015" name="Proc. Natl. Acad. Sci. U.S.A.">
        <title>Genome sequence of the Asian Tiger mosquito, Aedes albopictus, reveals insights into its biology, genetics, and evolution.</title>
        <authorList>
            <person name="Chen X.G."/>
            <person name="Jiang X."/>
            <person name="Gu J."/>
            <person name="Xu M."/>
            <person name="Wu Y."/>
            <person name="Deng Y."/>
            <person name="Zhang C."/>
            <person name="Bonizzoni M."/>
            <person name="Dermauw W."/>
            <person name="Vontas J."/>
            <person name="Armbruster P."/>
            <person name="Huang X."/>
            <person name="Yang Y."/>
            <person name="Zhang H."/>
            <person name="He W."/>
            <person name="Peng H."/>
            <person name="Liu Y."/>
            <person name="Wu K."/>
            <person name="Chen J."/>
            <person name="Lirakis M."/>
            <person name="Topalis P."/>
            <person name="Van Leeuwen T."/>
            <person name="Hall A.B."/>
            <person name="Jiang X."/>
            <person name="Thorpe C."/>
            <person name="Mueller R.L."/>
            <person name="Sun C."/>
            <person name="Waterhouse R.M."/>
            <person name="Yan G."/>
            <person name="Tu Z.J."/>
            <person name="Fang X."/>
            <person name="James A.A."/>
        </authorList>
    </citation>
    <scope>NUCLEOTIDE SEQUENCE [LARGE SCALE GENOMIC DNA]</scope>
    <source>
        <strain evidence="11">Foshan</strain>
    </source>
</reference>
<sequence length="1938" mass="219093">MAHKQPMNDSYCLCELCQQSPSADHGMVACDECGKWFHYMCANVDESIKDHPWCCEGCLLVRSRRHRSGGSSTSSRRRFRELELKRLDEEFALQQEYMRKRYEVMAKCLEDDEEDDSEVGSLVNSSVSRTRKWIKSQREAEGNIGPGKAYSLPSIPNEGPSNVVGHTASYTVTPFGRPESRWPARKNTVAAEVPIEGSLPCYVPSFADPVGSVSSPHGLGRSQPPSRASSIVHALQQMIPPSSIQQGHSDIRNVNFHAPMVNHQSVPRDEQSHRVVRPTGGPSAAQLSARQVWPKRLPAFSGAAEEWPIFISSYESSNTACGFSEVENLIRLQESLKGPALEMVRSRLVLPANVPKVVETLRRVYGKPEVLIRSLISKVRMIDPPKSDRLDTVIKFGIAVQQLCDHLDAANQQDHLRNPVLLEEMVEKLPASFKLEWVRFKKDEDQVSIRTFGDFMEKLVDEASEVTLLNTSSEPAMKQERKSSTKPKGFVHTHSEAGPNVSTKAEAVKLGDDKLCATCSKAGHRARNCEEFKRLAPNERLRLVRDRQLCAVCLYSHGSMRCRNKMLCNVPGCNAKHHALLHQTEKPEELNCMMHQRINKCSVVFRVVPVILINGSKEVATFAFLDEGSSKTLLESSIAKQLGLRGAVRPLDLKWTSGVTRTEKTSMNVRLTVLGKGSPTRYLLEDVHTVERLNLPKQSVNFTDLVAKFEHLHGLVVEDQVNAEPTILIGSDNLDLMAPIESRIGRTGEPVGLRCKLGWTVSGPVTSSGTEEYCGVHQCDLLMDQSLKNYFTMEEAGITCPYRVESEEDRRARGILEETTRRVGNRFETGLLWRTDKIQMPDSYSMAYRRMQSLEQRFRKNPDLQLKVAEAVKGFVEKGYAHKALPGELRSSKPGQEWYLPLNVVVNPKKPEKIRLTLDAAAKAGGTSLNDMLLKGPDMLVSLVDIINYFRGRRIGFGGDVKEMFLQIRMRQPDTRFQKFLFRQDTSQNPDVYVMDVVIFGAKCSPCNAHFTKDINAREHADQFPAAAEAILKRHYVDDYFDSADSEDEAIQRAREVREVHSLGGFDIRNWVSNSPKVLTALGEEKGSTKALCYDKSTESERVLGLLWEPKEDVFIFTMGLKEKLIPYLVDEIRPTKRIILQCVMSFYDPVGFLSPLLVHGKIIIQETWRSGTEWDEPVTDEIFERWQSWTRVLPNIEKVKVQRCFFGDESIKNISSVQLHIFCDAGDDAYGCVAYLRYQVAEDIRCSLVGSKAKVAPLKLTSTPRLELQAAIIGARMMNTLLVTLPVPIQEQFLWVDSTTVLSWIRSDNRKYKPYVAHRIAEILHTTEINTWRYVPSKQNVADDITKWGPGTTVEPEGRWFNGPPFLRQPMDLWPEQPQTKSTVTEELRACYLFHHIAITQPIIDVARISKWKILLRTVALVYRFISNCRRRRAGLPIEALRTAEGTKSSMSAVLLEIQQEELAKAERLLWRMAQAEAFPDEVKILKKNKELPFDQWIYIEKSSELYKTSPFSDEDDVIRMEGRTSPAVFVPTHTRFPVILPKNHIITSKILEDFHIRYAHGSKETVVNEVRQKYFIPKLRTAVGKVISSCMRCRLRKTKPSVPRMAPLPIQRMQPFVRAFSYVGLDYFGPIDVTVGRRTEKRYVALFTCLVVRAVHCEVAYSLSTESCKHAIRRFISRRGAPIEIFSDNGTNFQGASRELRKEIERIDRDCANTFTGSKTKWTFNPPSAPHMGGVWERMVRSVKEAMAALSDGRRMTDEILVTTLAEAEFLVNSRPLTYSGTEDAELDTITPNHFLLGSSSGEHQPFHAAISLAEELRSSYKRSLALANEFWNRWCKEYLPTLNQRSKWNVDSRSVKVGDLVFIMDDGKGAARVRGIVEEVYTGVDGRIRQAVVRTKGGVFKRPASKLAVLELVDKPGATAEEKCDQGLWAGACSN</sequence>
<dbReference type="CDD" id="cd15489">
    <property type="entry name" value="PHD_SF"/>
    <property type="match status" value="1"/>
</dbReference>
<dbReference type="InterPro" id="IPR001878">
    <property type="entry name" value="Znf_CCHC"/>
</dbReference>
<dbReference type="InterPro" id="IPR001584">
    <property type="entry name" value="Integrase_cat-core"/>
</dbReference>
<dbReference type="Gene3D" id="3.30.420.10">
    <property type="entry name" value="Ribonuclease H-like superfamily/Ribonuclease H"/>
    <property type="match status" value="1"/>
</dbReference>
<dbReference type="InterPro" id="IPR013083">
    <property type="entry name" value="Znf_RING/FYVE/PHD"/>
</dbReference>
<dbReference type="InterPro" id="IPR012337">
    <property type="entry name" value="RNaseH-like_sf"/>
</dbReference>
<reference evidence="10" key="2">
    <citation type="submission" date="2025-05" db="UniProtKB">
        <authorList>
            <consortium name="EnsemblMetazoa"/>
        </authorList>
    </citation>
    <scope>IDENTIFICATION</scope>
    <source>
        <strain evidence="10">Foshan</strain>
    </source>
</reference>
<dbReference type="Gene3D" id="3.30.70.270">
    <property type="match status" value="1"/>
</dbReference>
<dbReference type="SUPFAM" id="SSF57903">
    <property type="entry name" value="FYVE/PHD zinc finger"/>
    <property type="match status" value="1"/>
</dbReference>
<dbReference type="EnsemblMetazoa" id="AALFPA23_010525.R14744">
    <property type="protein sequence ID" value="AALFPA23_010525.P14744"/>
    <property type="gene ID" value="AALFPA23_010525"/>
</dbReference>
<dbReference type="InterPro" id="IPR043128">
    <property type="entry name" value="Rev_trsase/Diguanyl_cyclase"/>
</dbReference>
<accession>A0ABM1YML8</accession>
<dbReference type="PROSITE" id="PS50994">
    <property type="entry name" value="INTEGRASE"/>
    <property type="match status" value="1"/>
</dbReference>
<dbReference type="PROSITE" id="PS50006">
    <property type="entry name" value="FHA_DOMAIN"/>
    <property type="match status" value="1"/>
</dbReference>
<feature type="domain" description="Integrase catalytic" evidence="9">
    <location>
        <begin position="1613"/>
        <end position="1802"/>
    </location>
</feature>
<evidence type="ECO:0000256" key="5">
    <source>
        <dbReference type="SAM" id="MobiDB-lite"/>
    </source>
</evidence>
<evidence type="ECO:0000256" key="1">
    <source>
        <dbReference type="ARBA" id="ARBA00022723"/>
    </source>
</evidence>
<dbReference type="Gene3D" id="1.10.340.70">
    <property type="match status" value="1"/>
</dbReference>
<dbReference type="Gene3D" id="3.10.10.10">
    <property type="entry name" value="HIV Type 1 Reverse Transcriptase, subunit A, domain 1"/>
    <property type="match status" value="1"/>
</dbReference>
<keyword evidence="2 4" id="KW-0863">Zinc-finger</keyword>
<dbReference type="PANTHER" id="PTHR47331:SF1">
    <property type="entry name" value="GAG-LIKE PROTEIN"/>
    <property type="match status" value="1"/>
</dbReference>
<dbReference type="PROSITE" id="PS50158">
    <property type="entry name" value="ZF_CCHC"/>
    <property type="match status" value="1"/>
</dbReference>
<dbReference type="PROSITE" id="PS01359">
    <property type="entry name" value="ZF_PHD_1"/>
    <property type="match status" value="1"/>
</dbReference>
<evidence type="ECO:0000259" key="6">
    <source>
        <dbReference type="PROSITE" id="PS50006"/>
    </source>
</evidence>
<evidence type="ECO:0000259" key="9">
    <source>
        <dbReference type="PROSITE" id="PS50994"/>
    </source>
</evidence>
<dbReference type="InterPro" id="IPR001965">
    <property type="entry name" value="Znf_PHD"/>
</dbReference>
<dbReference type="RefSeq" id="XP_062699503.1">
    <property type="nucleotide sequence ID" value="XM_062843519.1"/>
</dbReference>
<feature type="domain" description="FHA" evidence="6">
    <location>
        <begin position="1635"/>
        <end position="1700"/>
    </location>
</feature>
<evidence type="ECO:0000313" key="11">
    <source>
        <dbReference type="Proteomes" id="UP000069940"/>
    </source>
</evidence>
<feature type="domain" description="CCHC-type" evidence="8">
    <location>
        <begin position="516"/>
        <end position="531"/>
    </location>
</feature>
<dbReference type="SUPFAM" id="SSF56672">
    <property type="entry name" value="DNA/RNA polymerases"/>
    <property type="match status" value="1"/>
</dbReference>
<dbReference type="InterPro" id="IPR011011">
    <property type="entry name" value="Znf_FYVE_PHD"/>
</dbReference>
<dbReference type="InterPro" id="IPR043502">
    <property type="entry name" value="DNA/RNA_pol_sf"/>
</dbReference>
<dbReference type="InterPro" id="IPR041588">
    <property type="entry name" value="Integrase_H2C2"/>
</dbReference>
<dbReference type="Pfam" id="PF18701">
    <property type="entry name" value="DUF5641"/>
    <property type="match status" value="1"/>
</dbReference>
<dbReference type="Pfam" id="PF00628">
    <property type="entry name" value="PHD"/>
    <property type="match status" value="1"/>
</dbReference>
<keyword evidence="3" id="KW-0862">Zinc</keyword>